<proteinExistence type="predicted"/>
<dbReference type="STRING" id="161355.PS9374_00383"/>
<dbReference type="Proteomes" id="UP000077701">
    <property type="component" value="Unassembled WGS sequence"/>
</dbReference>
<dbReference type="EMBL" id="BDCX01000001">
    <property type="protein sequence ID" value="GAT64751.1"/>
    <property type="molecule type" value="Genomic_DNA"/>
</dbReference>
<sequence>MAYLLIGEAAMVVHFLFLVFMAVGGFLAWRRPRLIGAHLAVAAWGVFSVTTGAECPLTVVEDWGRRNAGERGLAPGGFIDHYIEGVVYPEEYADLARLAVAVLVAVSWTGFLLQARRRRARTRHGHGGPDTEGPVRHLP</sequence>
<reference evidence="3" key="2">
    <citation type="submission" date="2016-04" db="EMBL/GenBank/DDBJ databases">
        <title>Planomonospora sphaerica JCM9374 whole genome shotgun sequence.</title>
        <authorList>
            <person name="Suzuki T."/>
            <person name="Dohra H."/>
            <person name="Kodani S."/>
        </authorList>
    </citation>
    <scope>NUCLEOTIDE SEQUENCE [LARGE SCALE GENOMIC DNA]</scope>
    <source>
        <strain evidence="3">JCM 9374</strain>
    </source>
</reference>
<protein>
    <submittedName>
        <fullName evidence="2">Membrane protein</fullName>
    </submittedName>
</protein>
<organism evidence="2 3">
    <name type="scientific">Planomonospora sphaerica</name>
    <dbReference type="NCBI Taxonomy" id="161355"/>
    <lineage>
        <taxon>Bacteria</taxon>
        <taxon>Bacillati</taxon>
        <taxon>Actinomycetota</taxon>
        <taxon>Actinomycetes</taxon>
        <taxon>Streptosporangiales</taxon>
        <taxon>Streptosporangiaceae</taxon>
        <taxon>Planomonospora</taxon>
    </lineage>
</organism>
<keyword evidence="1" id="KW-1133">Transmembrane helix</keyword>
<dbReference type="OrthoDB" id="370375at2"/>
<keyword evidence="1" id="KW-0812">Transmembrane</keyword>
<comment type="caution">
    <text evidence="2">The sequence shown here is derived from an EMBL/GenBank/DDBJ whole genome shotgun (WGS) entry which is preliminary data.</text>
</comment>
<dbReference type="InterPro" id="IPR021218">
    <property type="entry name" value="DUF2784"/>
</dbReference>
<feature type="transmembrane region" description="Helical" evidence="1">
    <location>
        <begin position="34"/>
        <end position="53"/>
    </location>
</feature>
<evidence type="ECO:0000313" key="3">
    <source>
        <dbReference type="Proteomes" id="UP000077701"/>
    </source>
</evidence>
<gene>
    <name evidence="2" type="ORF">PS9374_00383</name>
</gene>
<keyword evidence="3" id="KW-1185">Reference proteome</keyword>
<reference evidence="2 3" key="1">
    <citation type="journal article" date="2016" name="Genome Announc.">
        <title>Draft Genome Sequence of Planomonospora sphaerica JCM9374, a Rare Actinomycete.</title>
        <authorList>
            <person name="Dohra H."/>
            <person name="Suzuki T."/>
            <person name="Inoue Y."/>
            <person name="Kodani S."/>
        </authorList>
    </citation>
    <scope>NUCLEOTIDE SEQUENCE [LARGE SCALE GENOMIC DNA]</scope>
    <source>
        <strain evidence="2 3">JCM 9374</strain>
    </source>
</reference>
<feature type="transmembrane region" description="Helical" evidence="1">
    <location>
        <begin position="6"/>
        <end position="27"/>
    </location>
</feature>
<evidence type="ECO:0000313" key="2">
    <source>
        <dbReference type="EMBL" id="GAT64751.1"/>
    </source>
</evidence>
<accession>A0A161LTL9</accession>
<evidence type="ECO:0000256" key="1">
    <source>
        <dbReference type="SAM" id="Phobius"/>
    </source>
</evidence>
<dbReference type="RefSeq" id="WP_068894104.1">
    <property type="nucleotide sequence ID" value="NZ_BDCX01000001.1"/>
</dbReference>
<feature type="transmembrane region" description="Helical" evidence="1">
    <location>
        <begin position="95"/>
        <end position="113"/>
    </location>
</feature>
<dbReference type="Pfam" id="PF10861">
    <property type="entry name" value="DUF2784"/>
    <property type="match status" value="1"/>
</dbReference>
<name>A0A161LTL9_9ACTN</name>
<keyword evidence="1" id="KW-0472">Membrane</keyword>
<dbReference type="AlphaFoldDB" id="A0A161LTL9"/>